<dbReference type="InterPro" id="IPR011010">
    <property type="entry name" value="DNA_brk_join_enz"/>
</dbReference>
<proteinExistence type="inferred from homology"/>
<feature type="domain" description="Core-binding (CB)" evidence="5">
    <location>
        <begin position="2"/>
        <end position="83"/>
    </location>
</feature>
<dbReference type="InterPro" id="IPR044068">
    <property type="entry name" value="CB"/>
</dbReference>
<organism evidence="6 7">
    <name type="scientific">Geodia barretti</name>
    <name type="common">Barrett's horny sponge</name>
    <dbReference type="NCBI Taxonomy" id="519541"/>
    <lineage>
        <taxon>Eukaryota</taxon>
        <taxon>Metazoa</taxon>
        <taxon>Porifera</taxon>
        <taxon>Demospongiae</taxon>
        <taxon>Heteroscleromorpha</taxon>
        <taxon>Tetractinellida</taxon>
        <taxon>Astrophorina</taxon>
        <taxon>Geodiidae</taxon>
        <taxon>Geodia</taxon>
    </lineage>
</organism>
<name>A0AA35R628_GEOBA</name>
<feature type="region of interest" description="Disordered" evidence="4">
    <location>
        <begin position="1"/>
        <end position="22"/>
    </location>
</feature>
<evidence type="ECO:0000313" key="7">
    <source>
        <dbReference type="Proteomes" id="UP001174909"/>
    </source>
</evidence>
<protein>
    <submittedName>
        <fullName evidence="6">Prophage integrase IntZ</fullName>
    </submittedName>
</protein>
<evidence type="ECO:0000256" key="4">
    <source>
        <dbReference type="SAM" id="MobiDB-lite"/>
    </source>
</evidence>
<dbReference type="PANTHER" id="PTHR30629">
    <property type="entry name" value="PROPHAGE INTEGRASE"/>
    <property type="match status" value="1"/>
</dbReference>
<comment type="caution">
    <text evidence="6">The sequence shown here is derived from an EMBL/GenBank/DDBJ whole genome shotgun (WGS) entry which is preliminary data.</text>
</comment>
<dbReference type="InterPro" id="IPR053876">
    <property type="entry name" value="Phage_int_M"/>
</dbReference>
<evidence type="ECO:0000259" key="5">
    <source>
        <dbReference type="PROSITE" id="PS51900"/>
    </source>
</evidence>
<dbReference type="Pfam" id="PF22022">
    <property type="entry name" value="Phage_int_M"/>
    <property type="match status" value="1"/>
</dbReference>
<evidence type="ECO:0000256" key="2">
    <source>
        <dbReference type="ARBA" id="ARBA00022908"/>
    </source>
</evidence>
<accession>A0AA35R628</accession>
<keyword evidence="3" id="KW-0238">DNA-binding</keyword>
<dbReference type="PROSITE" id="PS51900">
    <property type="entry name" value="CB"/>
    <property type="match status" value="1"/>
</dbReference>
<dbReference type="Proteomes" id="UP001174909">
    <property type="component" value="Unassembled WGS sequence"/>
</dbReference>
<dbReference type="InterPro" id="IPR050808">
    <property type="entry name" value="Phage_Integrase"/>
</dbReference>
<sequence>MPTFSEAAHTVHEANKPRWRNGSHTSAWIQTLERHAFPKIGNKKIDTVSRTDVLTVLTPIWSTRPETGRRVRQRMRTIFRWAMANELIETNPAGEAIDGALPSMPKVKAHLRALPYQEVGSALETVDASQTSPASKRCLKFLILTAARSGEARGATGTRSISSVEQAYARSDLFDRRRVLMQQWADYLTASRAESSGCY</sequence>
<comment type="similarity">
    <text evidence="1">Belongs to the 'phage' integrase family.</text>
</comment>
<evidence type="ECO:0000313" key="6">
    <source>
        <dbReference type="EMBL" id="CAI8003664.1"/>
    </source>
</evidence>
<dbReference type="Gene3D" id="1.10.150.130">
    <property type="match status" value="1"/>
</dbReference>
<keyword evidence="7" id="KW-1185">Reference proteome</keyword>
<dbReference type="AlphaFoldDB" id="A0AA35R628"/>
<dbReference type="InterPro" id="IPR010998">
    <property type="entry name" value="Integrase_recombinase_N"/>
</dbReference>
<dbReference type="SUPFAM" id="SSF56349">
    <property type="entry name" value="DNA breaking-rejoining enzymes"/>
    <property type="match status" value="1"/>
</dbReference>
<dbReference type="GO" id="GO:0015074">
    <property type="term" value="P:DNA integration"/>
    <property type="evidence" value="ECO:0007669"/>
    <property type="project" value="UniProtKB-KW"/>
</dbReference>
<evidence type="ECO:0000256" key="1">
    <source>
        <dbReference type="ARBA" id="ARBA00008857"/>
    </source>
</evidence>
<dbReference type="GO" id="GO:0003677">
    <property type="term" value="F:DNA binding"/>
    <property type="evidence" value="ECO:0007669"/>
    <property type="project" value="UniProtKB-KW"/>
</dbReference>
<evidence type="ECO:0000256" key="3">
    <source>
        <dbReference type="ARBA" id="ARBA00023125"/>
    </source>
</evidence>
<dbReference type="PANTHER" id="PTHR30629:SF2">
    <property type="entry name" value="PROPHAGE INTEGRASE INTS-RELATED"/>
    <property type="match status" value="1"/>
</dbReference>
<dbReference type="EMBL" id="CASHTH010000534">
    <property type="protein sequence ID" value="CAI8003664.1"/>
    <property type="molecule type" value="Genomic_DNA"/>
</dbReference>
<gene>
    <name evidence="6" type="ORF">GBAR_LOCUS3727</name>
</gene>
<keyword evidence="2" id="KW-0229">DNA integration</keyword>
<reference evidence="6" key="1">
    <citation type="submission" date="2023-03" db="EMBL/GenBank/DDBJ databases">
        <authorList>
            <person name="Steffen K."/>
            <person name="Cardenas P."/>
        </authorList>
    </citation>
    <scope>NUCLEOTIDE SEQUENCE</scope>
</reference>